<dbReference type="PANTHER" id="PTHR13822:SF10">
    <property type="entry name" value="ATP SYNTHASE EPSILON CHAIN, CHLOROPLASTIC"/>
    <property type="match status" value="1"/>
</dbReference>
<evidence type="ECO:0000256" key="1">
    <source>
        <dbReference type="ARBA" id="ARBA00004202"/>
    </source>
</evidence>
<dbReference type="Pfam" id="PF00401">
    <property type="entry name" value="ATP-synt_DE"/>
    <property type="match status" value="1"/>
</dbReference>
<keyword evidence="8" id="KW-0375">Hydrogen ion transport</keyword>
<accession>A0A6N7J1A3</accession>
<evidence type="ECO:0000313" key="12">
    <source>
        <dbReference type="Proteomes" id="UP000460257"/>
    </source>
</evidence>
<evidence type="ECO:0000259" key="10">
    <source>
        <dbReference type="Pfam" id="PF02823"/>
    </source>
</evidence>
<dbReference type="SUPFAM" id="SSF51344">
    <property type="entry name" value="Epsilon subunit of F1F0-ATP synthase N-terminal domain"/>
    <property type="match status" value="1"/>
</dbReference>
<comment type="subcellular location">
    <subcellularLocation>
        <location evidence="1 8">Cell membrane</location>
        <topology evidence="1 8">Peripheral membrane protein</topology>
    </subcellularLocation>
</comment>
<proteinExistence type="inferred from homology"/>
<comment type="similarity">
    <text evidence="2 8">Belongs to the ATPase epsilon chain family.</text>
</comment>
<dbReference type="InterPro" id="IPR001469">
    <property type="entry name" value="ATP_synth_F1_dsu/esu"/>
</dbReference>
<keyword evidence="4 8" id="KW-0406">Ion transport</keyword>
<comment type="subunit">
    <text evidence="8">F-type ATPases have 2 components, CF(1) - the catalytic core - and CF(0) - the membrane proton channel. CF(1) has five subunits: alpha(3), beta(3), gamma(1), delta(1), epsilon(1). CF(0) has three main subunits: a, b and c.</text>
</comment>
<dbReference type="HAMAP" id="MF_00530">
    <property type="entry name" value="ATP_synth_epsil_bac"/>
    <property type="match status" value="1"/>
</dbReference>
<dbReference type="GO" id="GO:0046933">
    <property type="term" value="F:proton-transporting ATP synthase activity, rotational mechanism"/>
    <property type="evidence" value="ECO:0007669"/>
    <property type="project" value="UniProtKB-UniRule"/>
</dbReference>
<comment type="function">
    <text evidence="8">Produces ATP from ADP in the presence of a proton gradient across the membrane.</text>
</comment>
<evidence type="ECO:0000313" key="11">
    <source>
        <dbReference type="EMBL" id="MQN02416.1"/>
    </source>
</evidence>
<comment type="caution">
    <text evidence="11">The sequence shown here is derived from an EMBL/GenBank/DDBJ whole genome shotgun (WGS) entry which is preliminary data.</text>
</comment>
<organism evidence="11 12">
    <name type="scientific">Candidatus Weimeria bifida</name>
    <dbReference type="NCBI Taxonomy" id="2599074"/>
    <lineage>
        <taxon>Bacteria</taxon>
        <taxon>Bacillati</taxon>
        <taxon>Bacillota</taxon>
        <taxon>Clostridia</taxon>
        <taxon>Lachnospirales</taxon>
        <taxon>Lachnospiraceae</taxon>
        <taxon>Candidatus Weimeria</taxon>
    </lineage>
</organism>
<evidence type="ECO:0000256" key="3">
    <source>
        <dbReference type="ARBA" id="ARBA00022448"/>
    </source>
</evidence>
<dbReference type="PANTHER" id="PTHR13822">
    <property type="entry name" value="ATP SYNTHASE DELTA/EPSILON CHAIN"/>
    <property type="match status" value="1"/>
</dbReference>
<dbReference type="InterPro" id="IPR020547">
    <property type="entry name" value="ATP_synth_F1_esu_C"/>
</dbReference>
<dbReference type="Gene3D" id="1.20.5.440">
    <property type="entry name" value="ATP synthase delta/epsilon subunit, C-terminal domain"/>
    <property type="match status" value="1"/>
</dbReference>
<dbReference type="InterPro" id="IPR036771">
    <property type="entry name" value="ATPsynth_dsu/esu_N"/>
</dbReference>
<keyword evidence="12" id="KW-1185">Reference proteome</keyword>
<evidence type="ECO:0000256" key="5">
    <source>
        <dbReference type="ARBA" id="ARBA00023136"/>
    </source>
</evidence>
<keyword evidence="7 8" id="KW-0066">ATP synthesis</keyword>
<dbReference type="GO" id="GO:0005886">
    <property type="term" value="C:plasma membrane"/>
    <property type="evidence" value="ECO:0007669"/>
    <property type="project" value="UniProtKB-SubCell"/>
</dbReference>
<feature type="domain" description="ATP synthase F1 complex delta/epsilon subunit N-terminal" evidence="10">
    <location>
        <begin position="3"/>
        <end position="89"/>
    </location>
</feature>
<evidence type="ECO:0000256" key="7">
    <source>
        <dbReference type="ARBA" id="ARBA00023310"/>
    </source>
</evidence>
<dbReference type="Pfam" id="PF02823">
    <property type="entry name" value="ATP-synt_DE_N"/>
    <property type="match status" value="1"/>
</dbReference>
<feature type="domain" description="ATP synthase epsilon subunit C-terminal" evidence="9">
    <location>
        <begin position="94"/>
        <end position="138"/>
    </location>
</feature>
<keyword evidence="6 8" id="KW-0139">CF(1)</keyword>
<evidence type="ECO:0000256" key="8">
    <source>
        <dbReference type="HAMAP-Rule" id="MF_00530"/>
    </source>
</evidence>
<keyword evidence="5 8" id="KW-0472">Membrane</keyword>
<evidence type="ECO:0000259" key="9">
    <source>
        <dbReference type="Pfam" id="PF00401"/>
    </source>
</evidence>
<dbReference type="Gene3D" id="2.60.15.10">
    <property type="entry name" value="F0F1 ATP synthase delta/epsilon subunit, N-terminal"/>
    <property type="match status" value="1"/>
</dbReference>
<keyword evidence="3 8" id="KW-0813">Transport</keyword>
<reference evidence="11" key="1">
    <citation type="journal article" date="2020" name="Appl. Environ. Microbiol.">
        <title>Medium-Chain Fatty Acid Synthesis by 'Candidatus Weimeria bifida' gen. nov., sp. nov., and 'Candidatus Pseudoramibacter fermentans' sp. nov.</title>
        <authorList>
            <person name="Scarborough M.J."/>
            <person name="Myers K.S."/>
            <person name="Donohue T.J."/>
            <person name="Noguera D.R."/>
        </authorList>
    </citation>
    <scope>NUCLEOTIDE SEQUENCE</scope>
    <source>
        <strain evidence="11">LCO1.1</strain>
    </source>
</reference>
<dbReference type="EMBL" id="VOGC01000010">
    <property type="protein sequence ID" value="MQN02416.1"/>
    <property type="molecule type" value="Genomic_DNA"/>
</dbReference>
<dbReference type="Proteomes" id="UP000460257">
    <property type="component" value="Unassembled WGS sequence"/>
</dbReference>
<evidence type="ECO:0000256" key="4">
    <source>
        <dbReference type="ARBA" id="ARBA00023065"/>
    </source>
</evidence>
<dbReference type="InterPro" id="IPR036794">
    <property type="entry name" value="ATP_F1_dsu/esu_C_sf"/>
</dbReference>
<dbReference type="GO" id="GO:0005524">
    <property type="term" value="F:ATP binding"/>
    <property type="evidence" value="ECO:0007669"/>
    <property type="project" value="UniProtKB-UniRule"/>
</dbReference>
<dbReference type="AlphaFoldDB" id="A0A6N7J1A3"/>
<dbReference type="SUPFAM" id="SSF46604">
    <property type="entry name" value="Epsilon subunit of F1F0-ATP synthase C-terminal domain"/>
    <property type="match status" value="1"/>
</dbReference>
<sequence length="144" mass="16022">MFYLKVIATNRTFFSGFADSVSFQCHDGRRQILSHHENMVIALDEGLINIAPSEHAGNGSESSKGEITGLAGMGFAEVVNNRVTIIVESCEKPEEIDVHRAEEAKERAQERLRQKTSIEEYYHSRASLARAMARLAAASKNKIK</sequence>
<protein>
    <recommendedName>
        <fullName evidence="8">ATP synthase epsilon chain</fullName>
    </recommendedName>
    <alternativeName>
        <fullName evidence="8">ATP synthase F1 sector epsilon subunit</fullName>
    </alternativeName>
    <alternativeName>
        <fullName evidence="8">F-ATPase epsilon subunit</fullName>
    </alternativeName>
</protein>
<gene>
    <name evidence="8" type="primary">atpC</name>
    <name evidence="11" type="ORF">FRC54_11155</name>
</gene>
<name>A0A6N7J1A3_9FIRM</name>
<evidence type="ECO:0000256" key="2">
    <source>
        <dbReference type="ARBA" id="ARBA00005712"/>
    </source>
</evidence>
<evidence type="ECO:0000256" key="6">
    <source>
        <dbReference type="ARBA" id="ARBA00023196"/>
    </source>
</evidence>
<dbReference type="InterPro" id="IPR020546">
    <property type="entry name" value="ATP_synth_F1_dsu/esu_N"/>
</dbReference>
<keyword evidence="8" id="KW-1003">Cell membrane</keyword>
<dbReference type="CDD" id="cd12152">
    <property type="entry name" value="F1-ATPase_delta"/>
    <property type="match status" value="1"/>
</dbReference>
<dbReference type="GO" id="GO:0045259">
    <property type="term" value="C:proton-transporting ATP synthase complex"/>
    <property type="evidence" value="ECO:0007669"/>
    <property type="project" value="UniProtKB-KW"/>
</dbReference>